<dbReference type="WBParaSite" id="ASIM_0001661301-mRNA-1">
    <property type="protein sequence ID" value="ASIM_0001661301-mRNA-1"/>
    <property type="gene ID" value="ASIM_0001661301"/>
</dbReference>
<proteinExistence type="predicted"/>
<evidence type="ECO:0000313" key="3">
    <source>
        <dbReference type="Proteomes" id="UP000267096"/>
    </source>
</evidence>
<protein>
    <submittedName>
        <fullName evidence="4">BTB domain-containing protein</fullName>
    </submittedName>
</protein>
<gene>
    <name evidence="2" type="ORF">ASIM_LOCUS16021</name>
</gene>
<reference evidence="2 3" key="2">
    <citation type="submission" date="2018-11" db="EMBL/GenBank/DDBJ databases">
        <authorList>
            <consortium name="Pathogen Informatics"/>
        </authorList>
    </citation>
    <scope>NUCLEOTIDE SEQUENCE [LARGE SCALE GENOMIC DNA]</scope>
</reference>
<evidence type="ECO:0000259" key="1">
    <source>
        <dbReference type="PROSITE" id="PS50097"/>
    </source>
</evidence>
<sequence length="289" mass="33541">MPHHEFEEFSIEFRGHSYDLKGSEFRNIMTQLRDPDSKFVGGWATFSLELTFAADEFINPKPNYILPEIPSNLPADDYRNVMVARTSQISDFTIETSNGTIQAVRLLLILSTRYFRDFINLNPTANTAILPFSKFVVDEVLKFALTGSFDLLGSQVDVLDEFLSCTELIVPTDTHSLTEHIAVNLRRRLQEWQTLPLYDCLKLLVLSCKHGLWELSCTLTNLIANVHYKVFKRDYNAHSTGQNLRIFEELNEQTFRFIHPIDNIKRKFEQSEKMRPILRFRAISKTNEI</sequence>
<keyword evidence="3" id="KW-1185">Reference proteome</keyword>
<dbReference type="EMBL" id="UYRR01032742">
    <property type="protein sequence ID" value="VDK56669.1"/>
    <property type="molecule type" value="Genomic_DNA"/>
</dbReference>
<dbReference type="InterPro" id="IPR000210">
    <property type="entry name" value="BTB/POZ_dom"/>
</dbReference>
<accession>A0A0M3K6M2</accession>
<dbReference type="Gene3D" id="3.30.710.10">
    <property type="entry name" value="Potassium Channel Kv1.1, Chain A"/>
    <property type="match status" value="1"/>
</dbReference>
<dbReference type="Proteomes" id="UP000267096">
    <property type="component" value="Unassembled WGS sequence"/>
</dbReference>
<feature type="domain" description="BTB" evidence="1">
    <location>
        <begin position="90"/>
        <end position="153"/>
    </location>
</feature>
<name>A0A0M3K6M2_ANISI</name>
<evidence type="ECO:0000313" key="4">
    <source>
        <dbReference type="WBParaSite" id="ASIM_0001661301-mRNA-1"/>
    </source>
</evidence>
<evidence type="ECO:0000313" key="2">
    <source>
        <dbReference type="EMBL" id="VDK56669.1"/>
    </source>
</evidence>
<dbReference type="OrthoDB" id="5784054at2759"/>
<dbReference type="PROSITE" id="PS50097">
    <property type="entry name" value="BTB"/>
    <property type="match status" value="1"/>
</dbReference>
<reference evidence="4" key="1">
    <citation type="submission" date="2017-02" db="UniProtKB">
        <authorList>
            <consortium name="WormBaseParasite"/>
        </authorList>
    </citation>
    <scope>IDENTIFICATION</scope>
</reference>
<dbReference type="AlphaFoldDB" id="A0A0M3K6M2"/>
<dbReference type="InterPro" id="IPR011333">
    <property type="entry name" value="SKP1/BTB/POZ_sf"/>
</dbReference>
<organism evidence="4">
    <name type="scientific">Anisakis simplex</name>
    <name type="common">Herring worm</name>
    <dbReference type="NCBI Taxonomy" id="6269"/>
    <lineage>
        <taxon>Eukaryota</taxon>
        <taxon>Metazoa</taxon>
        <taxon>Ecdysozoa</taxon>
        <taxon>Nematoda</taxon>
        <taxon>Chromadorea</taxon>
        <taxon>Rhabditida</taxon>
        <taxon>Spirurina</taxon>
        <taxon>Ascaridomorpha</taxon>
        <taxon>Ascaridoidea</taxon>
        <taxon>Anisakidae</taxon>
        <taxon>Anisakis</taxon>
        <taxon>Anisakis simplex complex</taxon>
    </lineage>
</organism>